<gene>
    <name evidence="4" type="ORF">MELIAE_LOCUS8003</name>
</gene>
<keyword evidence="1 2" id="KW-0193">Cuticle</keyword>
<dbReference type="Pfam" id="PF00379">
    <property type="entry name" value="Chitin_bind_4"/>
    <property type="match status" value="1"/>
</dbReference>
<dbReference type="PROSITE" id="PS51155">
    <property type="entry name" value="CHIT_BIND_RR_2"/>
    <property type="match status" value="1"/>
</dbReference>
<dbReference type="PANTHER" id="PTHR12236:SF75">
    <property type="entry name" value="CUTICULAR PROTEIN 62BB, ISOFORM A"/>
    <property type="match status" value="1"/>
</dbReference>
<evidence type="ECO:0000256" key="3">
    <source>
        <dbReference type="SAM" id="SignalP"/>
    </source>
</evidence>
<organism evidence="4 5">
    <name type="scientific">Brassicogethes aeneus</name>
    <name type="common">Rape pollen beetle</name>
    <name type="synonym">Meligethes aeneus</name>
    <dbReference type="NCBI Taxonomy" id="1431903"/>
    <lineage>
        <taxon>Eukaryota</taxon>
        <taxon>Metazoa</taxon>
        <taxon>Ecdysozoa</taxon>
        <taxon>Arthropoda</taxon>
        <taxon>Hexapoda</taxon>
        <taxon>Insecta</taxon>
        <taxon>Pterygota</taxon>
        <taxon>Neoptera</taxon>
        <taxon>Endopterygota</taxon>
        <taxon>Coleoptera</taxon>
        <taxon>Polyphaga</taxon>
        <taxon>Cucujiformia</taxon>
        <taxon>Nitidulidae</taxon>
        <taxon>Meligethinae</taxon>
        <taxon>Brassicogethes</taxon>
    </lineage>
</organism>
<sequence>MIQQVLFFLFSSFIHVYAGYQQNYNNFNNYYNGGYGGSAVSSAYVTQYTPSYSNYPLRFNGHNHEAPTYQNTHVEHHQVALGYQPGYQSYPPNYQSAYPQINHGYGNQEFHGYNPGHKNYHYPDTPAKYQFKYGVEDPLTGDKKAHHEVRDGDVVKGSYSLVEADGSVRTVEYTAHPHHGFSAVVHKSGQESVAFGKHHY</sequence>
<keyword evidence="5" id="KW-1185">Reference proteome</keyword>
<evidence type="ECO:0000313" key="4">
    <source>
        <dbReference type="EMBL" id="CAH0557238.1"/>
    </source>
</evidence>
<dbReference type="OrthoDB" id="6348134at2759"/>
<proteinExistence type="predicted"/>
<dbReference type="EMBL" id="OV121136">
    <property type="protein sequence ID" value="CAH0557238.1"/>
    <property type="molecule type" value="Genomic_DNA"/>
</dbReference>
<dbReference type="InterPro" id="IPR000618">
    <property type="entry name" value="Insect_cuticle"/>
</dbReference>
<dbReference type="InterPro" id="IPR051217">
    <property type="entry name" value="Insect_Cuticle_Struc_Prot"/>
</dbReference>
<evidence type="ECO:0000256" key="2">
    <source>
        <dbReference type="PROSITE-ProRule" id="PRU00497"/>
    </source>
</evidence>
<accession>A0A9P0B9G1</accession>
<reference evidence="4" key="1">
    <citation type="submission" date="2021-12" db="EMBL/GenBank/DDBJ databases">
        <authorList>
            <person name="King R."/>
        </authorList>
    </citation>
    <scope>NUCLEOTIDE SEQUENCE</scope>
</reference>
<dbReference type="PANTHER" id="PTHR12236">
    <property type="entry name" value="STRUCTURAL CONTITUENT OF CUTICLE"/>
    <property type="match status" value="1"/>
</dbReference>
<dbReference type="AlphaFoldDB" id="A0A9P0B9G1"/>
<dbReference type="PRINTS" id="PR00947">
    <property type="entry name" value="CUTICLE"/>
</dbReference>
<dbReference type="GO" id="GO:0031012">
    <property type="term" value="C:extracellular matrix"/>
    <property type="evidence" value="ECO:0007669"/>
    <property type="project" value="TreeGrafter"/>
</dbReference>
<feature type="signal peptide" evidence="3">
    <location>
        <begin position="1"/>
        <end position="18"/>
    </location>
</feature>
<evidence type="ECO:0000256" key="1">
    <source>
        <dbReference type="ARBA" id="ARBA00022460"/>
    </source>
</evidence>
<keyword evidence="3" id="KW-0732">Signal</keyword>
<dbReference type="GO" id="GO:0005615">
    <property type="term" value="C:extracellular space"/>
    <property type="evidence" value="ECO:0007669"/>
    <property type="project" value="TreeGrafter"/>
</dbReference>
<feature type="chain" id="PRO_5040316582" evidence="3">
    <location>
        <begin position="19"/>
        <end position="200"/>
    </location>
</feature>
<protein>
    <submittedName>
        <fullName evidence="4">Uncharacterized protein</fullName>
    </submittedName>
</protein>
<name>A0A9P0B9G1_BRAAE</name>
<evidence type="ECO:0000313" key="5">
    <source>
        <dbReference type="Proteomes" id="UP001154078"/>
    </source>
</evidence>
<dbReference type="Proteomes" id="UP001154078">
    <property type="component" value="Chromosome 5"/>
</dbReference>
<dbReference type="GO" id="GO:0042302">
    <property type="term" value="F:structural constituent of cuticle"/>
    <property type="evidence" value="ECO:0007669"/>
    <property type="project" value="UniProtKB-UniRule"/>
</dbReference>